<dbReference type="GO" id="GO:0031048">
    <property type="term" value="P:regulatory ncRNA-mediated heterochromatin formation"/>
    <property type="evidence" value="ECO:0007669"/>
    <property type="project" value="TreeGrafter"/>
</dbReference>
<keyword evidence="1" id="KW-0547">Nucleotide-binding</keyword>
<evidence type="ECO:0000256" key="1">
    <source>
        <dbReference type="ARBA" id="ARBA00022806"/>
    </source>
</evidence>
<dbReference type="GO" id="GO:0004386">
    <property type="term" value="F:helicase activity"/>
    <property type="evidence" value="ECO:0007669"/>
    <property type="project" value="InterPro"/>
</dbReference>
<dbReference type="Pfam" id="PF13086">
    <property type="entry name" value="AAA_11"/>
    <property type="match status" value="1"/>
</dbReference>
<keyword evidence="1" id="KW-0067">ATP-binding</keyword>
<dbReference type="GO" id="GO:0031380">
    <property type="term" value="C:nuclear RNA-directed RNA polymerase complex"/>
    <property type="evidence" value="ECO:0007669"/>
    <property type="project" value="TreeGrafter"/>
</dbReference>
<dbReference type="Gene3D" id="3.40.50.300">
    <property type="entry name" value="P-loop containing nucleotide triphosphate hydrolases"/>
    <property type="match status" value="3"/>
</dbReference>
<name>A0A9W8NK41_9PEZI</name>
<keyword evidence="1" id="KW-0347">Helicase</keyword>
<dbReference type="InterPro" id="IPR041679">
    <property type="entry name" value="DNA2/NAM7-like_C"/>
</dbReference>
<dbReference type="InterPro" id="IPR027417">
    <property type="entry name" value="P-loop_NTPase"/>
</dbReference>
<gene>
    <name evidence="6" type="ORF">NPX13_g2757</name>
</gene>
<proteinExistence type="predicted"/>
<evidence type="ECO:0000313" key="6">
    <source>
        <dbReference type="EMBL" id="KAJ3577813.1"/>
    </source>
</evidence>
<dbReference type="InterPro" id="IPR057373">
    <property type="entry name" value="ZNFX1"/>
</dbReference>
<evidence type="ECO:0000259" key="3">
    <source>
        <dbReference type="Pfam" id="PF13086"/>
    </source>
</evidence>
<dbReference type="InterPro" id="IPR041677">
    <property type="entry name" value="DNA2/NAM7_AAA_11"/>
</dbReference>
<reference evidence="6" key="1">
    <citation type="submission" date="2022-07" db="EMBL/GenBank/DDBJ databases">
        <title>Genome Sequence of Xylaria arbuscula.</title>
        <authorList>
            <person name="Buettner E."/>
        </authorList>
    </citation>
    <scope>NUCLEOTIDE SEQUENCE</scope>
    <source>
        <strain evidence="6">VT107</strain>
    </source>
</reference>
<dbReference type="PANTHER" id="PTHR10887:SF341">
    <property type="entry name" value="NFX1-TYPE ZINC FINGER-CONTAINING PROTEIN 1"/>
    <property type="match status" value="1"/>
</dbReference>
<dbReference type="Proteomes" id="UP001148614">
    <property type="component" value="Unassembled WGS sequence"/>
</dbReference>
<evidence type="ECO:0000313" key="7">
    <source>
        <dbReference type="Proteomes" id="UP001148614"/>
    </source>
</evidence>
<dbReference type="CDD" id="cd18808">
    <property type="entry name" value="SF1_C_Upf1"/>
    <property type="match status" value="1"/>
</dbReference>
<feature type="region of interest" description="Disordered" evidence="2">
    <location>
        <begin position="490"/>
        <end position="513"/>
    </location>
</feature>
<evidence type="ECO:0000259" key="5">
    <source>
        <dbReference type="Pfam" id="PF25396"/>
    </source>
</evidence>
<comment type="caution">
    <text evidence="6">The sequence shown here is derived from an EMBL/GenBank/DDBJ whole genome shotgun (WGS) entry which is preliminary data.</text>
</comment>
<dbReference type="Pfam" id="PF13087">
    <property type="entry name" value="AAA_12"/>
    <property type="match status" value="1"/>
</dbReference>
<feature type="region of interest" description="Disordered" evidence="2">
    <location>
        <begin position="1178"/>
        <end position="1256"/>
    </location>
</feature>
<dbReference type="Pfam" id="PF25396">
    <property type="entry name" value="ZNFX1"/>
    <property type="match status" value="1"/>
</dbReference>
<dbReference type="InterPro" id="IPR045055">
    <property type="entry name" value="DNA2/NAM7-like"/>
</dbReference>
<evidence type="ECO:0000256" key="2">
    <source>
        <dbReference type="SAM" id="MobiDB-lite"/>
    </source>
</evidence>
<accession>A0A9W8NK41</accession>
<keyword evidence="7" id="KW-1185">Reference proteome</keyword>
<protein>
    <submittedName>
        <fullName evidence="6">Uncharacterized protein</fullName>
    </submittedName>
</protein>
<evidence type="ECO:0000259" key="4">
    <source>
        <dbReference type="Pfam" id="PF13087"/>
    </source>
</evidence>
<dbReference type="EMBL" id="JANPWZ010000306">
    <property type="protein sequence ID" value="KAJ3577813.1"/>
    <property type="molecule type" value="Genomic_DNA"/>
</dbReference>
<feature type="domain" description="DNA2/NAM7 helicase helicase" evidence="3">
    <location>
        <begin position="332"/>
        <end position="718"/>
    </location>
</feature>
<dbReference type="SUPFAM" id="SSF52540">
    <property type="entry name" value="P-loop containing nucleoside triphosphate hydrolases"/>
    <property type="match status" value="1"/>
</dbReference>
<feature type="region of interest" description="Disordered" evidence="2">
    <location>
        <begin position="1072"/>
        <end position="1117"/>
    </location>
</feature>
<keyword evidence="1" id="KW-0378">Hydrolase</keyword>
<feature type="domain" description="ZNFX1" evidence="5">
    <location>
        <begin position="126"/>
        <end position="235"/>
    </location>
</feature>
<feature type="compositionally biased region" description="Polar residues" evidence="2">
    <location>
        <begin position="1189"/>
        <end position="1204"/>
    </location>
</feature>
<dbReference type="PANTHER" id="PTHR10887">
    <property type="entry name" value="DNA2/NAM7 HELICASE FAMILY"/>
    <property type="match status" value="1"/>
</dbReference>
<sequence>MFLPYNLSFFFDPPDKMEHPCPVVGPEFTDELAIIQQHVKFDQTGANDLPEWQSFPELPTARDLNPDWDNREDLERVNSLLPNDWQQPFHDKNTYLETHYRLQREEAIAILRYSVKKYRELPSMADDDETCVYTRVFVQGYLMTRLGPMCRIQFSTERAGKRIRWNQTRRLTTGSLVAVSTAQDGFRSICMPAIVADHQIKDGLDQTPPTIQIFWANTHDAILDPTTELVMLESRSSYFEAVRHCMVGLQHVANSETPLDKYLVSLDQCDLAARYVQENPRMNIGSLVHHIPSEPPNLPQDVRSRRLFEMRESLKEYDILGGIDNQISTYTNLDNSQLSAVHRILTKELSIIQGPPGTGKTFTSVQALQILLDSQQERGKNVIIVAAQTNHAVDQILSKLIDLGFNTVRLGGRTRNEEITHYSLYNLRRRVMPTRSQFVDRDYKALESARKRTITRLEEIVAGVFSDDLIDPQALLEAGIITQKQSESLSDSDGWACASPIDNGDEDSPRPLSQWLGDQQIEAPSIDAKDPDFDTEETDEAADFDAEDYDMDLDDCIVEDDDFRVDGRWVPIKYRWTGANPRKYTETDRVIHKELKRDNLWDISQQYRGAIYQFWQRELLRLRCAEIRNELAANSRICRNLKANKWHRDLRCIIKAEIEIIGCTTTGLCKYRGLIAALKPRTMLIEEAAETKEASILSALYPSLQQLILVGDHQQLAPQCNVPSLDEPPYNIRVSMFERLVKMKMPYTMLNMQRRMHPDLRQVLSPFYPDLRDHPVVQQPDARPRIPGMGQQSFFFHHTWSEGTDENLSKFNVLEAEMIVRFIDYLMLNGVKDSEITVLTFYRGQRKKILGEFRKLKHREPFKNVHTVDSYQGEENDIVILSLVRSNGINGPHKAGFLRDSNRGVVSISRARRGFYIFGNIINLMNACFESRMMWGHVFEVFRRQNRFSYDAGLPITCQNHERTTWINHPDEWIKHHGGCMEPCPDKLECGHDCGLRCHWTQHSRLICQKPCERVLFCGHGCAVHCGAKCRCPCNAFAGAYPDDEAWEDAGVPDKPEGSVITLGTPTVPFIGSDGRVGRIRGSDNRPRTGRGGFMPGGRSARAAEPQGHSVRPNIPLGRNWANFNAQQHDEQRRRERLQTAALAASSPLHPSPCNEQAVPEMVNSIQETFRQVTLNTHGRRNVQKGIMSEQSGTPSPENGQRESVANGKASGWAAHTPDTLSDGSTVHTEDSGYLDAMQPQKRLTGEKSPSLRAAPNGRFVSYALPNSQQFMAKKGIPTRPNDQNVRNLGGLQAAENRAEWEDSSTVCEVRDDDAKGLVEETEGNLIEF</sequence>
<feature type="domain" description="DNA2/NAM7 helicase-like C-terminal" evidence="4">
    <location>
        <begin position="734"/>
        <end position="920"/>
    </location>
</feature>
<dbReference type="VEuPathDB" id="FungiDB:F4678DRAFT_456996"/>
<dbReference type="InterPro" id="IPR047187">
    <property type="entry name" value="SF1_C_Upf1"/>
</dbReference>
<organism evidence="6 7">
    <name type="scientific">Xylaria arbuscula</name>
    <dbReference type="NCBI Taxonomy" id="114810"/>
    <lineage>
        <taxon>Eukaryota</taxon>
        <taxon>Fungi</taxon>
        <taxon>Dikarya</taxon>
        <taxon>Ascomycota</taxon>
        <taxon>Pezizomycotina</taxon>
        <taxon>Sordariomycetes</taxon>
        <taxon>Xylariomycetidae</taxon>
        <taxon>Xylariales</taxon>
        <taxon>Xylariaceae</taxon>
        <taxon>Xylaria</taxon>
    </lineage>
</organism>